<dbReference type="AlphaFoldDB" id="A0A1W6K931"/>
<proteinExistence type="predicted"/>
<dbReference type="Proteomes" id="UP000193100">
    <property type="component" value="Chromosome"/>
</dbReference>
<name>A0A1W6K931_9GAMM</name>
<evidence type="ECO:0000313" key="2">
    <source>
        <dbReference type="Proteomes" id="UP000193100"/>
    </source>
</evidence>
<dbReference type="RefSeq" id="WP_085680289.1">
    <property type="nucleotide sequence ID" value="NZ_CP020931.1"/>
</dbReference>
<accession>A0A1W6K931</accession>
<reference evidence="1 2" key="1">
    <citation type="submission" date="2017-04" db="EMBL/GenBank/DDBJ databases">
        <title>Genome Sequence of Marinobacter salarius strain SMR5 Isolated from a culture of the Diatom Skeletonema marinoi.</title>
        <authorList>
            <person name="Topel M."/>
            <person name="Pinder M.I.M."/>
            <person name="Johansson O.N."/>
            <person name="Kourtchenko O."/>
            <person name="Godhe A."/>
            <person name="Clarke A.K."/>
        </authorList>
    </citation>
    <scope>NUCLEOTIDE SEQUENCE [LARGE SCALE GENOMIC DNA]</scope>
    <source>
        <strain evidence="1 2">SMR5</strain>
    </source>
</reference>
<dbReference type="GeneID" id="77255827"/>
<protein>
    <submittedName>
        <fullName evidence="1">Uncharacterized protein</fullName>
    </submittedName>
</protein>
<sequence length="60" mass="6787">MNSLTYQFHRAQARLKSKALRSPLAQKAVEPFFTGLAAKPNNQRIAEYERRMASYTGVTA</sequence>
<organism evidence="1 2">
    <name type="scientific">Marinobacter salarius</name>
    <dbReference type="NCBI Taxonomy" id="1420917"/>
    <lineage>
        <taxon>Bacteria</taxon>
        <taxon>Pseudomonadati</taxon>
        <taxon>Pseudomonadota</taxon>
        <taxon>Gammaproteobacteria</taxon>
        <taxon>Pseudomonadales</taxon>
        <taxon>Marinobacteraceae</taxon>
        <taxon>Marinobacter</taxon>
    </lineage>
</organism>
<evidence type="ECO:0000313" key="1">
    <source>
        <dbReference type="EMBL" id="ARM83945.1"/>
    </source>
</evidence>
<dbReference type="EMBL" id="CP020931">
    <property type="protein sequence ID" value="ARM83945.1"/>
    <property type="molecule type" value="Genomic_DNA"/>
</dbReference>
<gene>
    <name evidence="1" type="ORF">MARSALSMR5_01867</name>
</gene>